<gene>
    <name evidence="2" type="ORF">EHQ58_11070</name>
</gene>
<comment type="caution">
    <text evidence="2">The sequence shown here is derived from an EMBL/GenBank/DDBJ whole genome shotgun (WGS) entry which is preliminary data.</text>
</comment>
<dbReference type="OrthoDB" id="344943at2"/>
<keyword evidence="1" id="KW-0472">Membrane</keyword>
<dbReference type="RefSeq" id="WP_135623955.1">
    <property type="nucleotide sequence ID" value="NZ_RQGD01000034.1"/>
</dbReference>
<evidence type="ECO:0000313" key="2">
    <source>
        <dbReference type="EMBL" id="TGL57936.1"/>
    </source>
</evidence>
<feature type="transmembrane region" description="Helical" evidence="1">
    <location>
        <begin position="163"/>
        <end position="181"/>
    </location>
</feature>
<organism evidence="2 3">
    <name type="scientific">Leptospira ognonensis</name>
    <dbReference type="NCBI Taxonomy" id="2484945"/>
    <lineage>
        <taxon>Bacteria</taxon>
        <taxon>Pseudomonadati</taxon>
        <taxon>Spirochaetota</taxon>
        <taxon>Spirochaetia</taxon>
        <taxon>Leptospirales</taxon>
        <taxon>Leptospiraceae</taxon>
        <taxon>Leptospira</taxon>
    </lineage>
</organism>
<evidence type="ECO:0000313" key="3">
    <source>
        <dbReference type="Proteomes" id="UP000297693"/>
    </source>
</evidence>
<name>A0A4R9K180_9LEPT</name>
<dbReference type="AlphaFoldDB" id="A0A4R9K180"/>
<feature type="transmembrane region" description="Helical" evidence="1">
    <location>
        <begin position="47"/>
        <end position="67"/>
    </location>
</feature>
<keyword evidence="1" id="KW-1133">Transmembrane helix</keyword>
<dbReference type="Proteomes" id="UP000297693">
    <property type="component" value="Unassembled WGS sequence"/>
</dbReference>
<protein>
    <submittedName>
        <fullName evidence="2">Uncharacterized protein</fullName>
    </submittedName>
</protein>
<dbReference type="EMBL" id="RQGD01000034">
    <property type="protein sequence ID" value="TGL57936.1"/>
    <property type="molecule type" value="Genomic_DNA"/>
</dbReference>
<evidence type="ECO:0000256" key="1">
    <source>
        <dbReference type="SAM" id="Phobius"/>
    </source>
</evidence>
<keyword evidence="1" id="KW-0812">Transmembrane</keyword>
<proteinExistence type="predicted"/>
<feature type="transmembrane region" description="Helical" evidence="1">
    <location>
        <begin position="193"/>
        <end position="209"/>
    </location>
</feature>
<feature type="transmembrane region" description="Helical" evidence="1">
    <location>
        <begin position="221"/>
        <end position="239"/>
    </location>
</feature>
<keyword evidence="3" id="KW-1185">Reference proteome</keyword>
<sequence>MTKRIFSYNTAFFRKKLLLRTGIVISMFFLFLAYNTFQLPASERGKFLLIFSPLFLLLIWFLQKNYLKQLEILTKGRIEIEGGTLKQFDAYGSCAAVRLKDIVKISHDKFRSYDRLVIETEEKIYPMVNVLEFDELKTVIESSSGKKAEVDTKEFQYLSLRTFFFFLPTILFVGALYSPVIAQKFSFLNPETAYLFFNVNLIVFFLYLPEKNNYILTGFSLKRRMLFISTMVFFFQVYTNLSKAGFFEK</sequence>
<feature type="transmembrane region" description="Helical" evidence="1">
    <location>
        <begin position="17"/>
        <end position="35"/>
    </location>
</feature>
<reference evidence="2" key="1">
    <citation type="journal article" date="2019" name="PLoS Negl. Trop. Dis.">
        <title>Revisiting the worldwide diversity of Leptospira species in the environment.</title>
        <authorList>
            <person name="Vincent A.T."/>
            <person name="Schiettekatte O."/>
            <person name="Bourhy P."/>
            <person name="Veyrier F.J."/>
            <person name="Picardeau M."/>
        </authorList>
    </citation>
    <scope>NUCLEOTIDE SEQUENCE [LARGE SCALE GENOMIC DNA]</scope>
    <source>
        <strain evidence="2">201702476</strain>
    </source>
</reference>
<accession>A0A4R9K180</accession>